<dbReference type="FunFam" id="3.40.50.300:FF:000679">
    <property type="entry name" value="Thymidylate kinase"/>
    <property type="match status" value="1"/>
</dbReference>
<keyword evidence="6" id="KW-0545">Nucleotide biosynthesis</keyword>
<dbReference type="SUPFAM" id="SSF52540">
    <property type="entry name" value="P-loop containing nucleoside triphosphate hydrolases"/>
    <property type="match status" value="1"/>
</dbReference>
<dbReference type="EC" id="2.7.4.9" evidence="3"/>
<evidence type="ECO:0000256" key="6">
    <source>
        <dbReference type="ARBA" id="ARBA00022727"/>
    </source>
</evidence>
<dbReference type="PROSITE" id="PS01331">
    <property type="entry name" value="THYMIDYLATE_KINASE"/>
    <property type="match status" value="1"/>
</dbReference>
<keyword evidence="12" id="KW-1185">Reference proteome</keyword>
<keyword evidence="5" id="KW-0808">Transferase</keyword>
<dbReference type="GO" id="GO:0005829">
    <property type="term" value="C:cytosol"/>
    <property type="evidence" value="ECO:0007669"/>
    <property type="project" value="TreeGrafter"/>
</dbReference>
<name>A0A2J7QRV8_9NEOP</name>
<dbReference type="GO" id="GO:0005739">
    <property type="term" value="C:mitochondrion"/>
    <property type="evidence" value="ECO:0007669"/>
    <property type="project" value="TreeGrafter"/>
</dbReference>
<dbReference type="InterPro" id="IPR039430">
    <property type="entry name" value="Thymidylate_kin-like_dom"/>
</dbReference>
<evidence type="ECO:0000256" key="1">
    <source>
        <dbReference type="ARBA" id="ARBA00004992"/>
    </source>
</evidence>
<dbReference type="InParanoid" id="A0A2J7QRV8"/>
<dbReference type="STRING" id="105785.A0A2J7QRV8"/>
<dbReference type="InterPro" id="IPR018095">
    <property type="entry name" value="Thymidylate_kin_CS"/>
</dbReference>
<evidence type="ECO:0000259" key="10">
    <source>
        <dbReference type="Pfam" id="PF02223"/>
    </source>
</evidence>
<dbReference type="GO" id="GO:0004550">
    <property type="term" value="F:nucleoside diphosphate kinase activity"/>
    <property type="evidence" value="ECO:0007669"/>
    <property type="project" value="TreeGrafter"/>
</dbReference>
<evidence type="ECO:0000256" key="2">
    <source>
        <dbReference type="ARBA" id="ARBA00009776"/>
    </source>
</evidence>
<organism evidence="11 12">
    <name type="scientific">Cryptotermes secundus</name>
    <dbReference type="NCBI Taxonomy" id="105785"/>
    <lineage>
        <taxon>Eukaryota</taxon>
        <taxon>Metazoa</taxon>
        <taxon>Ecdysozoa</taxon>
        <taxon>Arthropoda</taxon>
        <taxon>Hexapoda</taxon>
        <taxon>Insecta</taxon>
        <taxon>Pterygota</taxon>
        <taxon>Neoptera</taxon>
        <taxon>Polyneoptera</taxon>
        <taxon>Dictyoptera</taxon>
        <taxon>Blattodea</taxon>
        <taxon>Blattoidea</taxon>
        <taxon>Termitoidae</taxon>
        <taxon>Kalotermitidae</taxon>
        <taxon>Cryptotermitinae</taxon>
        <taxon>Cryptotermes</taxon>
    </lineage>
</organism>
<comment type="similarity">
    <text evidence="2">Belongs to the thymidylate kinase family.</text>
</comment>
<sequence>MVSLPIYQTIRRHIPDRTTAVGQLINDYLMKNIDLTDNAIHLLFSANRWEMEPKMKSLISKGVTLVVDRYAYSGIAFSAAKKGMDLEWCKKAETGLPKPDVVFFLSLSPEVLSKRGGFGTERYEVTEIQKEVRNNFLKLADDSWKVINADQEVDVLHQDILSHALSVIKNAESKPLGYLW</sequence>
<reference evidence="11 12" key="1">
    <citation type="submission" date="2017-12" db="EMBL/GenBank/DDBJ databases">
        <title>Hemimetabolous genomes reveal molecular basis of termite eusociality.</title>
        <authorList>
            <person name="Harrison M.C."/>
            <person name="Jongepier E."/>
            <person name="Robertson H.M."/>
            <person name="Arning N."/>
            <person name="Bitard-Feildel T."/>
            <person name="Chao H."/>
            <person name="Childers C.P."/>
            <person name="Dinh H."/>
            <person name="Doddapaneni H."/>
            <person name="Dugan S."/>
            <person name="Gowin J."/>
            <person name="Greiner C."/>
            <person name="Han Y."/>
            <person name="Hu H."/>
            <person name="Hughes D.S.T."/>
            <person name="Huylmans A.-K."/>
            <person name="Kemena C."/>
            <person name="Kremer L.P.M."/>
            <person name="Lee S.L."/>
            <person name="Lopez-Ezquerra A."/>
            <person name="Mallet L."/>
            <person name="Monroy-Kuhn J.M."/>
            <person name="Moser A."/>
            <person name="Murali S.C."/>
            <person name="Muzny D.M."/>
            <person name="Otani S."/>
            <person name="Piulachs M.-D."/>
            <person name="Poelchau M."/>
            <person name="Qu J."/>
            <person name="Schaub F."/>
            <person name="Wada-Katsumata A."/>
            <person name="Worley K.C."/>
            <person name="Xie Q."/>
            <person name="Ylla G."/>
            <person name="Poulsen M."/>
            <person name="Gibbs R.A."/>
            <person name="Schal C."/>
            <person name="Richards S."/>
            <person name="Belles X."/>
            <person name="Korb J."/>
            <person name="Bornberg-Bauer E."/>
        </authorList>
    </citation>
    <scope>NUCLEOTIDE SEQUENCE [LARGE SCALE GENOMIC DNA]</scope>
    <source>
        <tissue evidence="11">Whole body</tissue>
    </source>
</reference>
<evidence type="ECO:0000313" key="11">
    <source>
        <dbReference type="EMBL" id="PNF31331.1"/>
    </source>
</evidence>
<dbReference type="GO" id="GO:0004798">
    <property type="term" value="F:dTMP kinase activity"/>
    <property type="evidence" value="ECO:0007669"/>
    <property type="project" value="UniProtKB-EC"/>
</dbReference>
<dbReference type="PANTHER" id="PTHR10344">
    <property type="entry name" value="THYMIDYLATE KINASE"/>
    <property type="match status" value="1"/>
</dbReference>
<comment type="caution">
    <text evidence="11">The sequence shown here is derived from an EMBL/GenBank/DDBJ whole genome shotgun (WGS) entry which is preliminary data.</text>
</comment>
<feature type="domain" description="Thymidylate kinase-like" evidence="10">
    <location>
        <begin position="12"/>
        <end position="160"/>
    </location>
</feature>
<dbReference type="Pfam" id="PF02223">
    <property type="entry name" value="Thymidylate_kin"/>
    <property type="match status" value="1"/>
</dbReference>
<gene>
    <name evidence="11" type="ORF">B7P43_G10900</name>
</gene>
<dbReference type="OrthoDB" id="425602at2759"/>
<evidence type="ECO:0000256" key="4">
    <source>
        <dbReference type="ARBA" id="ARBA00017144"/>
    </source>
</evidence>
<evidence type="ECO:0000256" key="8">
    <source>
        <dbReference type="ARBA" id="ARBA00022777"/>
    </source>
</evidence>
<keyword evidence="7" id="KW-0547">Nucleotide-binding</keyword>
<protein>
    <recommendedName>
        <fullName evidence="4">Thymidylate kinase</fullName>
        <ecNumber evidence="3">2.7.4.9</ecNumber>
    </recommendedName>
</protein>
<evidence type="ECO:0000256" key="7">
    <source>
        <dbReference type="ARBA" id="ARBA00022741"/>
    </source>
</evidence>
<accession>A0A2J7QRV8</accession>
<dbReference type="GO" id="GO:0006233">
    <property type="term" value="P:dTDP biosynthetic process"/>
    <property type="evidence" value="ECO:0007669"/>
    <property type="project" value="InterPro"/>
</dbReference>
<dbReference type="Gene3D" id="3.40.50.300">
    <property type="entry name" value="P-loop containing nucleotide triphosphate hydrolases"/>
    <property type="match status" value="1"/>
</dbReference>
<dbReference type="InterPro" id="IPR018094">
    <property type="entry name" value="Thymidylate_kinase"/>
</dbReference>
<dbReference type="GO" id="GO:0005524">
    <property type="term" value="F:ATP binding"/>
    <property type="evidence" value="ECO:0007669"/>
    <property type="project" value="UniProtKB-KW"/>
</dbReference>
<dbReference type="InterPro" id="IPR027417">
    <property type="entry name" value="P-loop_NTPase"/>
</dbReference>
<dbReference type="EMBL" id="NEVH01011882">
    <property type="protein sequence ID" value="PNF31331.1"/>
    <property type="molecule type" value="Genomic_DNA"/>
</dbReference>
<keyword evidence="8" id="KW-0418">Kinase</keyword>
<dbReference type="GO" id="GO:0005634">
    <property type="term" value="C:nucleus"/>
    <property type="evidence" value="ECO:0007669"/>
    <property type="project" value="TreeGrafter"/>
</dbReference>
<dbReference type="AlphaFoldDB" id="A0A2J7QRV8"/>
<dbReference type="NCBIfam" id="TIGR00041">
    <property type="entry name" value="DTMP_kinase"/>
    <property type="match status" value="1"/>
</dbReference>
<evidence type="ECO:0000256" key="5">
    <source>
        <dbReference type="ARBA" id="ARBA00022679"/>
    </source>
</evidence>
<evidence type="ECO:0000256" key="9">
    <source>
        <dbReference type="ARBA" id="ARBA00022840"/>
    </source>
</evidence>
<dbReference type="Proteomes" id="UP000235965">
    <property type="component" value="Unassembled WGS sequence"/>
</dbReference>
<dbReference type="FunCoup" id="A0A2J7QRV8">
    <property type="interactions" value="1495"/>
</dbReference>
<dbReference type="GO" id="GO:0006227">
    <property type="term" value="P:dUDP biosynthetic process"/>
    <property type="evidence" value="ECO:0007669"/>
    <property type="project" value="TreeGrafter"/>
</dbReference>
<dbReference type="PANTHER" id="PTHR10344:SF1">
    <property type="entry name" value="THYMIDYLATE KINASE"/>
    <property type="match status" value="1"/>
</dbReference>
<proteinExistence type="inferred from homology"/>
<dbReference type="GO" id="GO:0006235">
    <property type="term" value="P:dTTP biosynthetic process"/>
    <property type="evidence" value="ECO:0007669"/>
    <property type="project" value="TreeGrafter"/>
</dbReference>
<comment type="pathway">
    <text evidence="1">Pyrimidine metabolism; dTTP biosynthesis.</text>
</comment>
<evidence type="ECO:0000256" key="3">
    <source>
        <dbReference type="ARBA" id="ARBA00012980"/>
    </source>
</evidence>
<keyword evidence="9" id="KW-0067">ATP-binding</keyword>
<evidence type="ECO:0000313" key="12">
    <source>
        <dbReference type="Proteomes" id="UP000235965"/>
    </source>
</evidence>